<dbReference type="InterPro" id="IPR011992">
    <property type="entry name" value="EF-hand-dom_pair"/>
</dbReference>
<dbReference type="PROSITE" id="PS50222">
    <property type="entry name" value="EF_HAND_2"/>
    <property type="match status" value="2"/>
</dbReference>
<evidence type="ECO:0000256" key="1">
    <source>
        <dbReference type="SAM" id="MobiDB-lite"/>
    </source>
</evidence>
<gene>
    <name evidence="3" type="ORF">CHR90_04825</name>
</gene>
<proteinExistence type="predicted"/>
<dbReference type="SUPFAM" id="SSF47473">
    <property type="entry name" value="EF-hand"/>
    <property type="match status" value="1"/>
</dbReference>
<dbReference type="Gene3D" id="1.10.238.10">
    <property type="entry name" value="EF-hand"/>
    <property type="match status" value="2"/>
</dbReference>
<protein>
    <recommendedName>
        <fullName evidence="2">EF-hand domain-containing protein</fullName>
    </recommendedName>
</protein>
<keyword evidence="4" id="KW-1185">Reference proteome</keyword>
<feature type="domain" description="EF-hand" evidence="2">
    <location>
        <begin position="110"/>
        <end position="145"/>
    </location>
</feature>
<evidence type="ECO:0000313" key="4">
    <source>
        <dbReference type="Proteomes" id="UP000216361"/>
    </source>
</evidence>
<evidence type="ECO:0000313" key="3">
    <source>
        <dbReference type="EMBL" id="OYQ20397.1"/>
    </source>
</evidence>
<dbReference type="PROSITE" id="PS00018">
    <property type="entry name" value="EF_HAND_1"/>
    <property type="match status" value="4"/>
</dbReference>
<name>A0A255XTR4_9PROT</name>
<accession>A0A255XTR4</accession>
<dbReference type="SMART" id="SM00054">
    <property type="entry name" value="EFh"/>
    <property type="match status" value="3"/>
</dbReference>
<comment type="caution">
    <text evidence="3">The sequence shown here is derived from an EMBL/GenBank/DDBJ whole genome shotgun (WGS) entry which is preliminary data.</text>
</comment>
<dbReference type="InterPro" id="IPR002048">
    <property type="entry name" value="EF_hand_dom"/>
</dbReference>
<dbReference type="GO" id="GO:0017156">
    <property type="term" value="P:calcium-ion regulated exocytosis"/>
    <property type="evidence" value="ECO:0007669"/>
    <property type="project" value="TreeGrafter"/>
</dbReference>
<dbReference type="AlphaFoldDB" id="A0A255XTR4"/>
<feature type="domain" description="EF-hand" evidence="2">
    <location>
        <begin position="21"/>
        <end position="50"/>
    </location>
</feature>
<feature type="region of interest" description="Disordered" evidence="1">
    <location>
        <begin position="1"/>
        <end position="101"/>
    </location>
</feature>
<dbReference type="PANTHER" id="PTHR10827">
    <property type="entry name" value="RETICULOCALBIN"/>
    <property type="match status" value="1"/>
</dbReference>
<dbReference type="PANTHER" id="PTHR10827:SF93">
    <property type="entry name" value="GH15296P"/>
    <property type="match status" value="1"/>
</dbReference>
<evidence type="ECO:0000259" key="2">
    <source>
        <dbReference type="PROSITE" id="PS50222"/>
    </source>
</evidence>
<feature type="compositionally biased region" description="Low complexity" evidence="1">
    <location>
        <begin position="1"/>
        <end position="13"/>
    </location>
</feature>
<dbReference type="EMBL" id="NOXS01000028">
    <property type="protein sequence ID" value="OYQ20397.1"/>
    <property type="molecule type" value="Genomic_DNA"/>
</dbReference>
<dbReference type="Pfam" id="PF13499">
    <property type="entry name" value="EF-hand_7"/>
    <property type="match status" value="2"/>
</dbReference>
<dbReference type="OrthoDB" id="5470953at2"/>
<feature type="compositionally biased region" description="Basic and acidic residues" evidence="1">
    <location>
        <begin position="19"/>
        <end position="37"/>
    </location>
</feature>
<dbReference type="GO" id="GO:0005509">
    <property type="term" value="F:calcium ion binding"/>
    <property type="evidence" value="ECO:0007669"/>
    <property type="project" value="InterPro"/>
</dbReference>
<feature type="compositionally biased region" description="Low complexity" evidence="1">
    <location>
        <begin position="183"/>
        <end position="200"/>
    </location>
</feature>
<organism evidence="3 4">
    <name type="scientific">Elstera cyanobacteriorum</name>
    <dbReference type="NCBI Taxonomy" id="2022747"/>
    <lineage>
        <taxon>Bacteria</taxon>
        <taxon>Pseudomonadati</taxon>
        <taxon>Pseudomonadota</taxon>
        <taxon>Alphaproteobacteria</taxon>
        <taxon>Rhodospirillales</taxon>
        <taxon>Rhodospirillaceae</taxon>
        <taxon>Elstera</taxon>
    </lineage>
</organism>
<dbReference type="InterPro" id="IPR018247">
    <property type="entry name" value="EF_Hand_1_Ca_BS"/>
</dbReference>
<feature type="region of interest" description="Disordered" evidence="1">
    <location>
        <begin position="180"/>
        <end position="200"/>
    </location>
</feature>
<dbReference type="RefSeq" id="WP_094407860.1">
    <property type="nucleotide sequence ID" value="NZ_BMJZ01000008.1"/>
</dbReference>
<reference evidence="3 4" key="1">
    <citation type="submission" date="2017-07" db="EMBL/GenBank/DDBJ databases">
        <title>Elstera cyanobacteriorum sp. nov., a novel bacterium isolated from cyanobacterial aggregates in a eutrophic lake.</title>
        <authorList>
            <person name="Cai H."/>
        </authorList>
    </citation>
    <scope>NUCLEOTIDE SEQUENCE [LARGE SCALE GENOMIC DNA]</scope>
    <source>
        <strain evidence="3 4">TH019</strain>
    </source>
</reference>
<sequence length="200" mass="20494">MVSSIGSGGYSVSAFQPPSRKDIFSRADANGDGKLDTSEIEADLAANAPKDGPQGVSGKTPPSAADIVSQLDTDGDGSVSQAEFEAAPPPPKGGKFSPDTASTLLSAQEESTQALLKLLEKADSNGDGDLTEQEFTSFLKDATSTEASETDDTADAFTKAVADLFTNLDVNGDGVVNSLDFQSSNTNTSSKNDSTTSLVA</sequence>
<dbReference type="Proteomes" id="UP000216361">
    <property type="component" value="Unassembled WGS sequence"/>
</dbReference>